<evidence type="ECO:0000313" key="2">
    <source>
        <dbReference type="EMBL" id="RKU41858.1"/>
    </source>
</evidence>
<feature type="region of interest" description="Disordered" evidence="1">
    <location>
        <begin position="138"/>
        <end position="235"/>
    </location>
</feature>
<protein>
    <submittedName>
        <fullName evidence="2">Uncharacterized protein</fullName>
    </submittedName>
</protein>
<accession>A0A420Y1W1</accession>
<evidence type="ECO:0000256" key="1">
    <source>
        <dbReference type="SAM" id="MobiDB-lite"/>
    </source>
</evidence>
<sequence length="592" mass="67503">MAPTPKTPSPKKAMNQRLLDEAQQFMHNVKGMTDKSEGQRQSTRIRSPPKRLEDETVSPKKPAAKKTKKATPNKKTSKKAKQGGSSEEEPEEQGEPGEEKIYVQDIGWTYQSRLPENTYLLTYMDKNKKSCYYLREFTPSDEEDEETWLQNKQNRKEHFPHVDLGFNDDDSSDEEDASDGAQESDYDTGSKKRKSGKGKAKASPRKAAARKKATAKKPTSGATGKAPPPGGRSVHPMEDVIVVVMKPHEILKDYGLGAISADTQADEDFSVEMVLGEPLPRKVLSGKEKNDHERLSKIFAKLAELEQEYEFQAKHAVPEKQPLPDNNSAGSRGDKIKTEPASDDEEEGASDLEPPPPELSYHTQADEDEDYAEDPDNDEYDSLVEEFGDEGREGRRYHFVHDLTDPVVLDWVVRDIFCERHPVGGGVGAPKRMRARIGRLSGVGIVPVLSSIVDAALRLKRFTVVQQGLSENVEQKVWDRQFRKNFWACQEMAHARLSEMVAMGAWIKECWDLHYSNDDRSRWEGILQRRDRKLAVYKYYIGQAAIAYEQWRKRVMIEKNGKRTKKRTREESRGMRTFYAQEDSDDEILWRY</sequence>
<organism evidence="2 3">
    <name type="scientific">Coniochaeta pulveracea</name>
    <dbReference type="NCBI Taxonomy" id="177199"/>
    <lineage>
        <taxon>Eukaryota</taxon>
        <taxon>Fungi</taxon>
        <taxon>Dikarya</taxon>
        <taxon>Ascomycota</taxon>
        <taxon>Pezizomycotina</taxon>
        <taxon>Sordariomycetes</taxon>
        <taxon>Sordariomycetidae</taxon>
        <taxon>Coniochaetales</taxon>
        <taxon>Coniochaetaceae</taxon>
        <taxon>Coniochaeta</taxon>
    </lineage>
</organism>
<gene>
    <name evidence="2" type="ORF">DL546_001290</name>
</gene>
<dbReference type="AlphaFoldDB" id="A0A420Y1W1"/>
<dbReference type="Proteomes" id="UP000275385">
    <property type="component" value="Unassembled WGS sequence"/>
</dbReference>
<comment type="caution">
    <text evidence="2">The sequence shown here is derived from an EMBL/GenBank/DDBJ whole genome shotgun (WGS) entry which is preliminary data.</text>
</comment>
<keyword evidence="3" id="KW-1185">Reference proteome</keyword>
<feature type="compositionally biased region" description="Basic residues" evidence="1">
    <location>
        <begin position="62"/>
        <end position="81"/>
    </location>
</feature>
<name>A0A420Y1W1_9PEZI</name>
<feature type="region of interest" description="Disordered" evidence="1">
    <location>
        <begin position="315"/>
        <end position="362"/>
    </location>
</feature>
<reference evidence="2 3" key="1">
    <citation type="submission" date="2018-08" db="EMBL/GenBank/DDBJ databases">
        <title>Draft genome of the lignicolous fungus Coniochaeta pulveracea.</title>
        <authorList>
            <person name="Borstlap C.J."/>
            <person name="De Witt R.N."/>
            <person name="Botha A."/>
            <person name="Volschenk H."/>
        </authorList>
    </citation>
    <scope>NUCLEOTIDE SEQUENCE [LARGE SCALE GENOMIC DNA]</scope>
    <source>
        <strain evidence="2 3">CAB683</strain>
    </source>
</reference>
<evidence type="ECO:0000313" key="3">
    <source>
        <dbReference type="Proteomes" id="UP000275385"/>
    </source>
</evidence>
<feature type="compositionally biased region" description="Basic residues" evidence="1">
    <location>
        <begin position="191"/>
        <end position="215"/>
    </location>
</feature>
<dbReference type="EMBL" id="QVQW01000066">
    <property type="protein sequence ID" value="RKU41858.1"/>
    <property type="molecule type" value="Genomic_DNA"/>
</dbReference>
<feature type="region of interest" description="Disordered" evidence="1">
    <location>
        <begin position="1"/>
        <end position="100"/>
    </location>
</feature>
<feature type="compositionally biased region" description="Acidic residues" evidence="1">
    <location>
        <begin position="341"/>
        <end position="350"/>
    </location>
</feature>
<feature type="compositionally biased region" description="Acidic residues" evidence="1">
    <location>
        <begin position="86"/>
        <end position="96"/>
    </location>
</feature>
<proteinExistence type="predicted"/>
<feature type="compositionally biased region" description="Acidic residues" evidence="1">
    <location>
        <begin position="166"/>
        <end position="186"/>
    </location>
</feature>